<accession>A0A0F4YG60</accession>
<reference evidence="1 2" key="1">
    <citation type="submission" date="2015-04" db="EMBL/GenBank/DDBJ databases">
        <authorList>
            <person name="Heijne W.H."/>
            <person name="Fedorova N.D."/>
            <person name="Nierman W.C."/>
            <person name="Vollebregt A.W."/>
            <person name="Zhao Z."/>
            <person name="Wu L."/>
            <person name="Kumar M."/>
            <person name="Stam H."/>
            <person name="van den Berg M.A."/>
            <person name="Pel H.J."/>
        </authorList>
    </citation>
    <scope>NUCLEOTIDE SEQUENCE [LARGE SCALE GENOMIC DNA]</scope>
    <source>
        <strain evidence="1 2">CBS 393.64</strain>
    </source>
</reference>
<dbReference type="RefSeq" id="XP_013323834.1">
    <property type="nucleotide sequence ID" value="XM_013468380.1"/>
</dbReference>
<dbReference type="Proteomes" id="UP000053958">
    <property type="component" value="Unassembled WGS sequence"/>
</dbReference>
<gene>
    <name evidence="1" type="ORF">T310_9078</name>
</gene>
<name>A0A0F4YG60_RASE3</name>
<evidence type="ECO:0000313" key="1">
    <source>
        <dbReference type="EMBL" id="KKA17222.1"/>
    </source>
</evidence>
<keyword evidence="2" id="KW-1185">Reference proteome</keyword>
<dbReference type="EMBL" id="LASV01000689">
    <property type="protein sequence ID" value="KKA17222.1"/>
    <property type="molecule type" value="Genomic_DNA"/>
</dbReference>
<organism evidence="1 2">
    <name type="scientific">Rasamsonia emersonii (strain ATCC 16479 / CBS 393.64 / IMI 116815)</name>
    <dbReference type="NCBI Taxonomy" id="1408163"/>
    <lineage>
        <taxon>Eukaryota</taxon>
        <taxon>Fungi</taxon>
        <taxon>Dikarya</taxon>
        <taxon>Ascomycota</taxon>
        <taxon>Pezizomycotina</taxon>
        <taxon>Eurotiomycetes</taxon>
        <taxon>Eurotiomycetidae</taxon>
        <taxon>Eurotiales</taxon>
        <taxon>Trichocomaceae</taxon>
        <taxon>Rasamsonia</taxon>
    </lineage>
</organism>
<feature type="non-terminal residue" evidence="1">
    <location>
        <position position="1"/>
    </location>
</feature>
<dbReference type="AlphaFoldDB" id="A0A0F4YG60"/>
<comment type="caution">
    <text evidence="1">The sequence shown here is derived from an EMBL/GenBank/DDBJ whole genome shotgun (WGS) entry which is preliminary data.</text>
</comment>
<proteinExistence type="predicted"/>
<evidence type="ECO:0000313" key="2">
    <source>
        <dbReference type="Proteomes" id="UP000053958"/>
    </source>
</evidence>
<dbReference type="GeneID" id="25321101"/>
<protein>
    <submittedName>
        <fullName evidence="1">Uncharacterized protein</fullName>
    </submittedName>
</protein>
<sequence>RHELLLNTEAGSRIATGNDQEIKILLDYWHPIVLGRTFHNHVVPTMGEQLNAWGNAPETRDPRAGGNRPVIFLVRVRLSTRRALGPALWRIQGRNKQTINNRLNQNIARTR</sequence>